<accession>A0A0A7FZH4</accession>
<dbReference type="HOGENOM" id="CLU_014322_3_1_9"/>
<keyword evidence="1" id="KW-0378">Hydrolase</keyword>
<dbReference type="Gene3D" id="3.40.630.40">
    <property type="entry name" value="Zn-dependent exopeptidases"/>
    <property type="match status" value="1"/>
</dbReference>
<dbReference type="AlphaFoldDB" id="A0A0A7FZH4"/>
<keyword evidence="3" id="KW-0812">Transmembrane</keyword>
<dbReference type="Pfam" id="PF01520">
    <property type="entry name" value="Amidase_3"/>
    <property type="match status" value="1"/>
</dbReference>
<dbReference type="Proteomes" id="UP000030635">
    <property type="component" value="Chromosome"/>
</dbReference>
<dbReference type="CDD" id="cd02696">
    <property type="entry name" value="MurNAc-LAA"/>
    <property type="match status" value="1"/>
</dbReference>
<evidence type="ECO:0000256" key="2">
    <source>
        <dbReference type="SAM" id="MobiDB-lite"/>
    </source>
</evidence>
<feature type="transmembrane region" description="Helical" evidence="3">
    <location>
        <begin position="5"/>
        <end position="22"/>
    </location>
</feature>
<protein>
    <submittedName>
        <fullName evidence="5">N-acetylmuramoyl-L-alanine amidase family protein</fullName>
    </submittedName>
</protein>
<keyword evidence="3" id="KW-1133">Transmembrane helix</keyword>
<dbReference type="EMBL" id="CP006905">
    <property type="protein sequence ID" value="AIY84246.1"/>
    <property type="molecule type" value="Genomic_DNA"/>
</dbReference>
<dbReference type="InterPro" id="IPR050695">
    <property type="entry name" value="N-acetylmuramoyl_amidase_3"/>
</dbReference>
<dbReference type="PANTHER" id="PTHR30404:SF0">
    <property type="entry name" value="N-ACETYLMURAMOYL-L-ALANINE AMIDASE AMIC"/>
    <property type="match status" value="1"/>
</dbReference>
<dbReference type="GO" id="GO:0030288">
    <property type="term" value="C:outer membrane-bounded periplasmic space"/>
    <property type="evidence" value="ECO:0007669"/>
    <property type="project" value="TreeGrafter"/>
</dbReference>
<dbReference type="SUPFAM" id="SSF53187">
    <property type="entry name" value="Zn-dependent exopeptidases"/>
    <property type="match status" value="1"/>
</dbReference>
<feature type="domain" description="MurNAc-LAA" evidence="4">
    <location>
        <begin position="163"/>
        <end position="282"/>
    </location>
</feature>
<keyword evidence="6" id="KW-1185">Reference proteome</keyword>
<gene>
    <name evidence="5" type="ORF">U729_2449</name>
</gene>
<dbReference type="STRING" id="1561.NPD11_589"/>
<reference evidence="5 6" key="1">
    <citation type="journal article" date="2015" name="Infect. Genet. Evol.">
        <title>Genomic sequences of six botulinum neurotoxin-producing strains representing three clostridial species illustrate the mobility and diversity of botulinum neurotoxin genes.</title>
        <authorList>
            <person name="Smith T.J."/>
            <person name="Hill K.K."/>
            <person name="Xie G."/>
            <person name="Foley B.T."/>
            <person name="Williamson C.H."/>
            <person name="Foster J.T."/>
            <person name="Johnson S.L."/>
            <person name="Chertkov O."/>
            <person name="Teshima H."/>
            <person name="Gibbons H.S."/>
            <person name="Johnsky L.A."/>
            <person name="Karavis M.A."/>
            <person name="Smith L.A."/>
        </authorList>
    </citation>
    <scope>NUCLEOTIDE SEQUENCE [LARGE SCALE GENOMIC DNA]</scope>
    <source>
        <strain evidence="5">Sullivan</strain>
    </source>
</reference>
<dbReference type="RefSeq" id="WP_039315422.1">
    <property type="nucleotide sequence ID" value="NZ_CP006905.1"/>
</dbReference>
<keyword evidence="3" id="KW-0472">Membrane</keyword>
<dbReference type="KEGG" id="cbv:U729_2449"/>
<sequence length="286" mass="31879">MKKIIIFIIALIFSTSLIYYIVNSNKSNEKINENETTVSTKNSSNKTNLKDELKKLEKNVEKNNEKKSDKNSNKDNKKKDITIVIDPGHSNKATTETEPISPNSKEKKLKDTLGSTGVNSKVPEYVITNGVALSLEKILKNDGYNVIMTKRDINTPMTNIERTEIGNKNKANLMIRIHCDGVDSQSAVGASMLVPEAKGNVTPKISKESKEYGEKIINKYTSYLGLKNRGIVYRDDLTGFNWSKVPIVLIELGFISNPKEDALLSNKENYNKIATGIANGINDCFK</sequence>
<evidence type="ECO:0000259" key="4">
    <source>
        <dbReference type="SMART" id="SM00646"/>
    </source>
</evidence>
<evidence type="ECO:0000313" key="5">
    <source>
        <dbReference type="EMBL" id="AIY84246.1"/>
    </source>
</evidence>
<dbReference type="PANTHER" id="PTHR30404">
    <property type="entry name" value="N-ACETYLMURAMOYL-L-ALANINE AMIDASE"/>
    <property type="match status" value="1"/>
</dbReference>
<dbReference type="GO" id="GO:0009253">
    <property type="term" value="P:peptidoglycan catabolic process"/>
    <property type="evidence" value="ECO:0007669"/>
    <property type="project" value="InterPro"/>
</dbReference>
<feature type="compositionally biased region" description="Basic and acidic residues" evidence="2">
    <location>
        <begin position="58"/>
        <end position="81"/>
    </location>
</feature>
<organism evidence="5 6">
    <name type="scientific">Clostridium baratii str. Sullivan</name>
    <dbReference type="NCBI Taxonomy" id="1415775"/>
    <lineage>
        <taxon>Bacteria</taxon>
        <taxon>Bacillati</taxon>
        <taxon>Bacillota</taxon>
        <taxon>Clostridia</taxon>
        <taxon>Eubacteriales</taxon>
        <taxon>Clostridiaceae</taxon>
        <taxon>Clostridium</taxon>
    </lineage>
</organism>
<feature type="compositionally biased region" description="Low complexity" evidence="2">
    <location>
        <begin position="34"/>
        <end position="47"/>
    </location>
</feature>
<proteinExistence type="predicted"/>
<dbReference type="InterPro" id="IPR002508">
    <property type="entry name" value="MurNAc-LAA_cat"/>
</dbReference>
<evidence type="ECO:0000256" key="1">
    <source>
        <dbReference type="ARBA" id="ARBA00022801"/>
    </source>
</evidence>
<dbReference type="OrthoDB" id="43070at2"/>
<feature type="compositionally biased region" description="Polar residues" evidence="2">
    <location>
        <begin position="91"/>
        <end position="103"/>
    </location>
</feature>
<evidence type="ECO:0000313" key="6">
    <source>
        <dbReference type="Proteomes" id="UP000030635"/>
    </source>
</evidence>
<name>A0A0A7FZH4_9CLOT</name>
<dbReference type="eggNOG" id="COG0860">
    <property type="taxonomic scope" value="Bacteria"/>
</dbReference>
<evidence type="ECO:0000256" key="3">
    <source>
        <dbReference type="SAM" id="Phobius"/>
    </source>
</evidence>
<feature type="region of interest" description="Disordered" evidence="2">
    <location>
        <begin position="33"/>
        <end position="52"/>
    </location>
</feature>
<dbReference type="GO" id="GO:0008745">
    <property type="term" value="F:N-acetylmuramoyl-L-alanine amidase activity"/>
    <property type="evidence" value="ECO:0007669"/>
    <property type="project" value="InterPro"/>
</dbReference>
<dbReference type="SMART" id="SM00646">
    <property type="entry name" value="Ami_3"/>
    <property type="match status" value="1"/>
</dbReference>
<feature type="region of interest" description="Disordered" evidence="2">
    <location>
        <begin position="58"/>
        <end position="115"/>
    </location>
</feature>